<dbReference type="PANTHER" id="PTHR37309">
    <property type="entry name" value="SLR0284 PROTEIN"/>
    <property type="match status" value="1"/>
</dbReference>
<dbReference type="Pfam" id="PF04020">
    <property type="entry name" value="Phage_holin_4_2"/>
    <property type="match status" value="1"/>
</dbReference>
<feature type="transmembrane region" description="Helical" evidence="1">
    <location>
        <begin position="28"/>
        <end position="45"/>
    </location>
</feature>
<evidence type="ECO:0000313" key="2">
    <source>
        <dbReference type="EMBL" id="OGC49602.1"/>
    </source>
</evidence>
<feature type="transmembrane region" description="Helical" evidence="1">
    <location>
        <begin position="52"/>
        <end position="76"/>
    </location>
</feature>
<evidence type="ECO:0000256" key="1">
    <source>
        <dbReference type="SAM" id="Phobius"/>
    </source>
</evidence>
<dbReference type="Proteomes" id="UP000177458">
    <property type="component" value="Unassembled WGS sequence"/>
</dbReference>
<feature type="transmembrane region" description="Helical" evidence="1">
    <location>
        <begin position="88"/>
        <end position="105"/>
    </location>
</feature>
<evidence type="ECO:0000313" key="3">
    <source>
        <dbReference type="Proteomes" id="UP000177458"/>
    </source>
</evidence>
<keyword evidence="1" id="KW-0472">Membrane</keyword>
<dbReference type="EMBL" id="MEVF01000018">
    <property type="protein sequence ID" value="OGC49602.1"/>
    <property type="molecule type" value="Genomic_DNA"/>
</dbReference>
<keyword evidence="1" id="KW-0812">Transmembrane</keyword>
<protein>
    <recommendedName>
        <fullName evidence="4">Phage holin family protein</fullName>
    </recommendedName>
</protein>
<reference evidence="2 3" key="1">
    <citation type="journal article" date="2016" name="Nat. Commun.">
        <title>Thousands of microbial genomes shed light on interconnected biogeochemical processes in an aquifer system.</title>
        <authorList>
            <person name="Anantharaman K."/>
            <person name="Brown C.T."/>
            <person name="Hug L.A."/>
            <person name="Sharon I."/>
            <person name="Castelle C.J."/>
            <person name="Probst A.J."/>
            <person name="Thomas B.C."/>
            <person name="Singh A."/>
            <person name="Wilkins M.J."/>
            <person name="Karaoz U."/>
            <person name="Brodie E.L."/>
            <person name="Williams K.H."/>
            <person name="Hubbard S.S."/>
            <person name="Banfield J.F."/>
        </authorList>
    </citation>
    <scope>NUCLEOTIDE SEQUENCE [LARGE SCALE GENOMIC DNA]</scope>
</reference>
<comment type="caution">
    <text evidence="2">The sequence shown here is derived from an EMBL/GenBank/DDBJ whole genome shotgun (WGS) entry which is preliminary data.</text>
</comment>
<gene>
    <name evidence="2" type="ORF">A3A69_00455</name>
</gene>
<dbReference type="PANTHER" id="PTHR37309:SF1">
    <property type="entry name" value="SLR0284 PROTEIN"/>
    <property type="match status" value="1"/>
</dbReference>
<evidence type="ECO:0008006" key="4">
    <source>
        <dbReference type="Google" id="ProtNLM"/>
    </source>
</evidence>
<accession>A0A1F4UXI0</accession>
<dbReference type="AlphaFoldDB" id="A0A1F4UXI0"/>
<sequence length="109" mass="11877">MRLLLSLIINTVSVYVAAYIVPGVKTDLLGAAIASIVFGVLNTFLKPILLLLTLPITILTLGLFALVLNTFIVLLVSVLVPGFFVESFFSAFLFSILLSLVSFFLNRLK</sequence>
<keyword evidence="1" id="KW-1133">Transmembrane helix</keyword>
<organism evidence="2 3">
    <name type="scientific">candidate division WWE3 bacterium RIFCSPLOWO2_01_FULL_37_15</name>
    <dbReference type="NCBI Taxonomy" id="1802622"/>
    <lineage>
        <taxon>Bacteria</taxon>
        <taxon>Katanobacteria</taxon>
    </lineage>
</organism>
<dbReference type="InterPro" id="IPR007165">
    <property type="entry name" value="Phage_holin_4_2"/>
</dbReference>
<proteinExistence type="predicted"/>
<name>A0A1F4UXI0_UNCKA</name>